<feature type="non-terminal residue" evidence="2">
    <location>
        <position position="196"/>
    </location>
</feature>
<reference evidence="2 3" key="1">
    <citation type="journal article" date="2023" name="Sci. Data">
        <title>Genome assembly of the Korean intertidal mud-creeper Batillaria attramentaria.</title>
        <authorList>
            <person name="Patra A.K."/>
            <person name="Ho P.T."/>
            <person name="Jun S."/>
            <person name="Lee S.J."/>
            <person name="Kim Y."/>
            <person name="Won Y.J."/>
        </authorList>
    </citation>
    <scope>NUCLEOTIDE SEQUENCE [LARGE SCALE GENOMIC DNA]</scope>
    <source>
        <strain evidence="2">Wonlab-2016</strain>
    </source>
</reference>
<organism evidence="2 3">
    <name type="scientific">Batillaria attramentaria</name>
    <dbReference type="NCBI Taxonomy" id="370345"/>
    <lineage>
        <taxon>Eukaryota</taxon>
        <taxon>Metazoa</taxon>
        <taxon>Spiralia</taxon>
        <taxon>Lophotrochozoa</taxon>
        <taxon>Mollusca</taxon>
        <taxon>Gastropoda</taxon>
        <taxon>Caenogastropoda</taxon>
        <taxon>Sorbeoconcha</taxon>
        <taxon>Cerithioidea</taxon>
        <taxon>Batillariidae</taxon>
        <taxon>Batillaria</taxon>
    </lineage>
</organism>
<dbReference type="Proteomes" id="UP001519460">
    <property type="component" value="Unassembled WGS sequence"/>
</dbReference>
<proteinExistence type="predicted"/>
<feature type="compositionally biased region" description="Basic and acidic residues" evidence="1">
    <location>
        <begin position="7"/>
        <end position="17"/>
    </location>
</feature>
<sequence length="196" mass="21652">ERRATHRQFDKIREIEGGLKFSPPETCRNTNARGRIDTDPETDRTRGTVGALFANGLNKPSWLTRDPGSIRSLRQAQNDTAKAPNKGDFGKPNSSTHLSESESAHIINGHNGVTVTQLTCSPVANQDVVVERSRSESEDETHLLKKYLNGLIGVSSSRYREPPNKLQRHTEKAMTRTVPPIRASLPAAFVCPEMAP</sequence>
<keyword evidence="3" id="KW-1185">Reference proteome</keyword>
<name>A0ABD0JBU4_9CAEN</name>
<gene>
    <name evidence="2" type="ORF">BaRGS_00036373</name>
</gene>
<feature type="region of interest" description="Disordered" evidence="1">
    <location>
        <begin position="1"/>
        <end position="45"/>
    </location>
</feature>
<feature type="region of interest" description="Disordered" evidence="1">
    <location>
        <begin position="75"/>
        <end position="102"/>
    </location>
</feature>
<dbReference type="EMBL" id="JACVVK020000510">
    <property type="protein sequence ID" value="KAK7469644.1"/>
    <property type="molecule type" value="Genomic_DNA"/>
</dbReference>
<evidence type="ECO:0000256" key="1">
    <source>
        <dbReference type="SAM" id="MobiDB-lite"/>
    </source>
</evidence>
<accession>A0ABD0JBU4</accession>
<feature type="compositionally biased region" description="Basic and acidic residues" evidence="1">
    <location>
        <begin position="34"/>
        <end position="45"/>
    </location>
</feature>
<comment type="caution">
    <text evidence="2">The sequence shown here is derived from an EMBL/GenBank/DDBJ whole genome shotgun (WGS) entry which is preliminary data.</text>
</comment>
<evidence type="ECO:0000313" key="2">
    <source>
        <dbReference type="EMBL" id="KAK7469644.1"/>
    </source>
</evidence>
<feature type="non-terminal residue" evidence="2">
    <location>
        <position position="1"/>
    </location>
</feature>
<protein>
    <submittedName>
        <fullName evidence="2">Uncharacterized protein</fullName>
    </submittedName>
</protein>
<dbReference type="AlphaFoldDB" id="A0ABD0JBU4"/>
<evidence type="ECO:0000313" key="3">
    <source>
        <dbReference type="Proteomes" id="UP001519460"/>
    </source>
</evidence>